<accession>A0AAD1YAH8</accession>
<reference evidence="2" key="1">
    <citation type="submission" date="2023-07" db="EMBL/GenBank/DDBJ databases">
        <authorList>
            <consortium name="AG Swart"/>
            <person name="Singh M."/>
            <person name="Singh A."/>
            <person name="Seah K."/>
            <person name="Emmerich C."/>
        </authorList>
    </citation>
    <scope>NUCLEOTIDE SEQUENCE</scope>
    <source>
        <strain evidence="2">DP1</strain>
    </source>
</reference>
<sequence>MNIALEEPSVPDQSSPSEGIVKDPINKNQVEDINVNEGEGNIFDESSIYQPLNVESHPEEEKSEILPSAQDPVLQEASKKSLIPLESDKSRELDKGFDKSQEENTEKEEIFDKLEEERKKELEAAGEKLKQKMLKQKRCHICTLSFPCKHFKTFEQAFNPGAGLSPRNMEQNSEDQKKMRNSKSKSSLLSPLRELPKKLQSKYLIKGDGILPGVGLKSHPEKEMKVQEQKTIHKKLMEEHEKFRSPQRVRIQKGAGKYEVITLQHGMTISDLEKSSKKQQQKEDRNRCKQLEKLMNYREEKLKNDQELIKKEKKRIERQKQKEQKLLEKQAKHNEDLKKRLDEWKHKKEEEQQKKAEQEKQQEEKRKKALKDQEQYFEKLKEKIGGYRDELQKNSELLEFLSPARAKNRIGPMKLLQEIGNDGSIDLQNECHLPKIVQTVQNLETNAHVCQRFMIKHKNSFGKVSSKKILKRSPITQRSRNTDNDMNRGNKTETRFLSTQKHQKIAHDVLSKRQHAENLHKREEESS</sequence>
<feature type="compositionally biased region" description="Basic and acidic residues" evidence="1">
    <location>
        <begin position="505"/>
        <end position="527"/>
    </location>
</feature>
<feature type="region of interest" description="Disordered" evidence="1">
    <location>
        <begin position="315"/>
        <end position="371"/>
    </location>
</feature>
<name>A0AAD1YAH8_EUPCR</name>
<evidence type="ECO:0000313" key="2">
    <source>
        <dbReference type="EMBL" id="CAI2387498.1"/>
    </source>
</evidence>
<feature type="compositionally biased region" description="Basic and acidic residues" evidence="1">
    <location>
        <begin position="480"/>
        <end position="494"/>
    </location>
</feature>
<feature type="region of interest" description="Disordered" evidence="1">
    <location>
        <begin position="1"/>
        <end position="110"/>
    </location>
</feature>
<dbReference type="EMBL" id="CAMPGE010030004">
    <property type="protein sequence ID" value="CAI2387498.1"/>
    <property type="molecule type" value="Genomic_DNA"/>
</dbReference>
<gene>
    <name evidence="2" type="ORF">ECRASSUSDP1_LOCUS29131</name>
</gene>
<feature type="compositionally biased region" description="Basic and acidic residues" evidence="1">
    <location>
        <begin position="86"/>
        <end position="110"/>
    </location>
</feature>
<feature type="region of interest" description="Disordered" evidence="1">
    <location>
        <begin position="465"/>
        <end position="527"/>
    </location>
</feature>
<keyword evidence="3" id="KW-1185">Reference proteome</keyword>
<evidence type="ECO:0000313" key="3">
    <source>
        <dbReference type="Proteomes" id="UP001295684"/>
    </source>
</evidence>
<evidence type="ECO:0000256" key="1">
    <source>
        <dbReference type="SAM" id="MobiDB-lite"/>
    </source>
</evidence>
<protein>
    <submittedName>
        <fullName evidence="2">Uncharacterized protein</fullName>
    </submittedName>
</protein>
<dbReference type="Proteomes" id="UP001295684">
    <property type="component" value="Unassembled WGS sequence"/>
</dbReference>
<comment type="caution">
    <text evidence="2">The sequence shown here is derived from an EMBL/GenBank/DDBJ whole genome shotgun (WGS) entry which is preliminary data.</text>
</comment>
<proteinExistence type="predicted"/>
<feature type="region of interest" description="Disordered" evidence="1">
    <location>
        <begin position="160"/>
        <end position="192"/>
    </location>
</feature>
<organism evidence="2 3">
    <name type="scientific">Euplotes crassus</name>
    <dbReference type="NCBI Taxonomy" id="5936"/>
    <lineage>
        <taxon>Eukaryota</taxon>
        <taxon>Sar</taxon>
        <taxon>Alveolata</taxon>
        <taxon>Ciliophora</taxon>
        <taxon>Intramacronucleata</taxon>
        <taxon>Spirotrichea</taxon>
        <taxon>Hypotrichia</taxon>
        <taxon>Euplotida</taxon>
        <taxon>Euplotidae</taxon>
        <taxon>Moneuplotes</taxon>
    </lineage>
</organism>
<dbReference type="AlphaFoldDB" id="A0AAD1YAH8"/>